<evidence type="ECO:0000256" key="2">
    <source>
        <dbReference type="PROSITE-ProRule" id="PRU00317"/>
    </source>
</evidence>
<feature type="region of interest" description="Disordered" evidence="3">
    <location>
        <begin position="172"/>
        <end position="193"/>
    </location>
</feature>
<evidence type="ECO:0000313" key="6">
    <source>
        <dbReference type="Proteomes" id="UP001281761"/>
    </source>
</evidence>
<dbReference type="Proteomes" id="UP001281761">
    <property type="component" value="Unassembled WGS sequence"/>
</dbReference>
<dbReference type="SUPFAM" id="SSF48371">
    <property type="entry name" value="ARM repeat"/>
    <property type="match status" value="1"/>
</dbReference>
<dbReference type="EMBL" id="JARBJD010000100">
    <property type="protein sequence ID" value="KAK2952748.1"/>
    <property type="molecule type" value="Genomic_DNA"/>
</dbReference>
<dbReference type="InterPro" id="IPR033133">
    <property type="entry name" value="PUM-HD"/>
</dbReference>
<gene>
    <name evidence="5" type="ORF">BLNAU_12397</name>
</gene>
<name>A0ABQ9XJZ5_9EUKA</name>
<organism evidence="5 6">
    <name type="scientific">Blattamonas nauphoetae</name>
    <dbReference type="NCBI Taxonomy" id="2049346"/>
    <lineage>
        <taxon>Eukaryota</taxon>
        <taxon>Metamonada</taxon>
        <taxon>Preaxostyla</taxon>
        <taxon>Oxymonadida</taxon>
        <taxon>Blattamonas</taxon>
    </lineage>
</organism>
<evidence type="ECO:0000256" key="1">
    <source>
        <dbReference type="ARBA" id="ARBA00022737"/>
    </source>
</evidence>
<feature type="region of interest" description="Disordered" evidence="3">
    <location>
        <begin position="116"/>
        <end position="147"/>
    </location>
</feature>
<dbReference type="PROSITE" id="PS50303">
    <property type="entry name" value="PUM_HD"/>
    <property type="match status" value="1"/>
</dbReference>
<accession>A0ABQ9XJZ5</accession>
<evidence type="ECO:0000259" key="4">
    <source>
        <dbReference type="PROSITE" id="PS50303"/>
    </source>
</evidence>
<dbReference type="Gene3D" id="1.25.10.10">
    <property type="entry name" value="Leucine-rich Repeat Variant"/>
    <property type="match status" value="1"/>
</dbReference>
<keyword evidence="1" id="KW-0677">Repeat</keyword>
<feature type="compositionally biased region" description="Basic and acidic residues" evidence="3">
    <location>
        <begin position="132"/>
        <end position="142"/>
    </location>
</feature>
<dbReference type="InterPro" id="IPR016024">
    <property type="entry name" value="ARM-type_fold"/>
</dbReference>
<dbReference type="PROSITE" id="PS50302">
    <property type="entry name" value="PUM"/>
    <property type="match status" value="1"/>
</dbReference>
<dbReference type="PANTHER" id="PTHR12537">
    <property type="entry name" value="RNA BINDING PROTEIN PUMILIO-RELATED"/>
    <property type="match status" value="1"/>
</dbReference>
<keyword evidence="6" id="KW-1185">Reference proteome</keyword>
<evidence type="ECO:0000256" key="3">
    <source>
        <dbReference type="SAM" id="MobiDB-lite"/>
    </source>
</evidence>
<feature type="domain" description="PUM-HD" evidence="4">
    <location>
        <begin position="339"/>
        <end position="733"/>
    </location>
</feature>
<evidence type="ECO:0000313" key="5">
    <source>
        <dbReference type="EMBL" id="KAK2952748.1"/>
    </source>
</evidence>
<protein>
    <recommendedName>
        <fullName evidence="4">PUM-HD domain-containing protein</fullName>
    </recommendedName>
</protein>
<proteinExistence type="predicted"/>
<feature type="repeat" description="Pumilio" evidence="2">
    <location>
        <begin position="425"/>
        <end position="460"/>
    </location>
</feature>
<dbReference type="InterPro" id="IPR001313">
    <property type="entry name" value="Pumilio_RNA-bd_rpt"/>
</dbReference>
<sequence>MQRVRIIFIGQLSHSAPINFQFRFFDDEVVPLSNSTNQPRIFDRWDTNTSQFNASGFSCVTLNISLQRFGTKPLCYNHRTDRPRKPYKGHRFPSCFSAIDTSPYDISEDGSNELSATEIDLPQPKSKAPFLRVDRSSGPEKNRHPKKRLEMLGQHRVSDHELRDDDYIPQFPATSLTPVDNTPRSSGCPSPGTTPLTTIHLNSSERSHHSQKPIPQLILPAPKLHITFPPPTSLPQKTSNVHHPPVLTLSPAPIIPESRPRIIFRPSDHISLQLPRSQPQPISQPPKIDWPPTAPHIFSNTPNPPSRYEPMKNFPQQPPKSEYHPTDILFPTSSAPRHAPYDALRTPQDVDRVDTFSSFFVLSGKFNELLTTQQGCRFFQECVDAIHQQDLRHQPTSVDPTILNSTKLRPNNSLTDISLDLAFRDISPNFVTFSCDRFANYAIQVLIKYSSHNLLKRVITLLSPSSLFRLSTNVFGTHCAQSLITRVNGVPVLEEMIEKRFAGQCFMVLSDATGFHVIMCLLSHWSSRSTMFVVNELVESPPAIAARNQHIHQLVSTPTNPKTSKSRNYFALMQHVLTLLSNEAKATVALSMIPFVPILAKDASTNYLVQAFIKIDWEAVDLTFSSGQSFFSSLVPHFPSFAQNKIASNVANCLLTHCDSVTLSQLVSLLVSQPNVLAHLCLDQTAHHCILRLCSTVSGVLLDSLVSTLLGMSQTLQQNTAGRQVLSFCQQCHLD</sequence>
<dbReference type="InterPro" id="IPR011989">
    <property type="entry name" value="ARM-like"/>
</dbReference>
<reference evidence="5 6" key="1">
    <citation type="journal article" date="2022" name="bioRxiv">
        <title>Genomics of Preaxostyla Flagellates Illuminates Evolutionary Transitions and the Path Towards Mitochondrial Loss.</title>
        <authorList>
            <person name="Novak L.V.F."/>
            <person name="Treitli S.C."/>
            <person name="Pyrih J."/>
            <person name="Halakuc P."/>
            <person name="Pipaliya S.V."/>
            <person name="Vacek V."/>
            <person name="Brzon O."/>
            <person name="Soukal P."/>
            <person name="Eme L."/>
            <person name="Dacks J.B."/>
            <person name="Karnkowska A."/>
            <person name="Elias M."/>
            <person name="Hampl V."/>
        </authorList>
    </citation>
    <scope>NUCLEOTIDE SEQUENCE [LARGE SCALE GENOMIC DNA]</scope>
    <source>
        <strain evidence="5">NAU3</strain>
        <tissue evidence="5">Gut</tissue>
    </source>
</reference>
<comment type="caution">
    <text evidence="5">The sequence shown here is derived from an EMBL/GenBank/DDBJ whole genome shotgun (WGS) entry which is preliminary data.</text>
</comment>
<dbReference type="SMART" id="SM00025">
    <property type="entry name" value="Pumilio"/>
    <property type="match status" value="4"/>
</dbReference>